<dbReference type="EMBL" id="JAGJRS010000015">
    <property type="protein sequence ID" value="MBP1474155.1"/>
    <property type="molecule type" value="Genomic_DNA"/>
</dbReference>
<keyword evidence="2" id="KW-1185">Reference proteome</keyword>
<accession>A0ABS4DM68</accession>
<protein>
    <submittedName>
        <fullName evidence="1">Uncharacterized protein</fullName>
    </submittedName>
</protein>
<reference evidence="1 2" key="1">
    <citation type="submission" date="2021-04" db="EMBL/GenBank/DDBJ databases">
        <authorList>
            <person name="Huq M.A."/>
        </authorList>
    </citation>
    <scope>NUCLEOTIDE SEQUENCE [LARGE SCALE GENOMIC DNA]</scope>
    <source>
        <strain evidence="1 2">MAH-13</strain>
    </source>
</reference>
<gene>
    <name evidence="1" type="ORF">J7I44_07580</name>
</gene>
<dbReference type="Proteomes" id="UP000823790">
    <property type="component" value="Unassembled WGS sequence"/>
</dbReference>
<dbReference type="RefSeq" id="WP_209618399.1">
    <property type="nucleotide sequence ID" value="NZ_JAGJRS010000015.1"/>
</dbReference>
<organism evidence="1 2">
    <name type="scientific">Frateuria flava</name>
    <dbReference type="NCBI Taxonomy" id="2821489"/>
    <lineage>
        <taxon>Bacteria</taxon>
        <taxon>Pseudomonadati</taxon>
        <taxon>Pseudomonadota</taxon>
        <taxon>Gammaproteobacteria</taxon>
        <taxon>Lysobacterales</taxon>
        <taxon>Rhodanobacteraceae</taxon>
        <taxon>Frateuria</taxon>
    </lineage>
</organism>
<sequence>MSGRLTPQERLAQADKRIDWLLAQPGTSEWLKACLRSARAHEPVQLLNDLELLGLLLRERAGALVDGLLAPAPPARESPCSTV</sequence>
<proteinExistence type="predicted"/>
<name>A0ABS4DM68_9GAMM</name>
<evidence type="ECO:0000313" key="2">
    <source>
        <dbReference type="Proteomes" id="UP000823790"/>
    </source>
</evidence>
<comment type="caution">
    <text evidence="1">The sequence shown here is derived from an EMBL/GenBank/DDBJ whole genome shotgun (WGS) entry which is preliminary data.</text>
</comment>
<evidence type="ECO:0000313" key="1">
    <source>
        <dbReference type="EMBL" id="MBP1474155.1"/>
    </source>
</evidence>